<keyword evidence="3 12" id="KW-0132">Cell division</keyword>
<keyword evidence="5 12" id="KW-0812">Transmembrane</keyword>
<proteinExistence type="inferred from homology"/>
<dbReference type="HAMAP" id="MF_00038">
    <property type="entry name" value="MraY"/>
    <property type="match status" value="1"/>
</dbReference>
<keyword evidence="12" id="KW-1003">Cell membrane</keyword>
<dbReference type="GO" id="GO:0008963">
    <property type="term" value="F:phospho-N-acetylmuramoyl-pentapeptide-transferase activity"/>
    <property type="evidence" value="ECO:0007669"/>
    <property type="project" value="UniProtKB-UniRule"/>
</dbReference>
<feature type="transmembrane region" description="Helical" evidence="12">
    <location>
        <begin position="276"/>
        <end position="299"/>
    </location>
</feature>
<evidence type="ECO:0000256" key="5">
    <source>
        <dbReference type="ARBA" id="ARBA00022692"/>
    </source>
</evidence>
<keyword evidence="4 12" id="KW-0808">Transferase</keyword>
<organism evidence="15 16">
    <name type="scientific">Psittacicella hinzii</name>
    <dbReference type="NCBI Taxonomy" id="2028575"/>
    <lineage>
        <taxon>Bacteria</taxon>
        <taxon>Pseudomonadati</taxon>
        <taxon>Pseudomonadota</taxon>
        <taxon>Gammaproteobacteria</taxon>
        <taxon>Pasteurellales</taxon>
        <taxon>Psittacicellaceae</taxon>
        <taxon>Psittacicella</taxon>
    </lineage>
</organism>
<dbReference type="EC" id="2.7.8.13" evidence="12 13"/>
<keyword evidence="16" id="KW-1185">Reference proteome</keyword>
<keyword evidence="8 12" id="KW-1133">Transmembrane helix</keyword>
<accession>A0A3A1YLX6</accession>
<dbReference type="AlphaFoldDB" id="A0A3A1YLX6"/>
<keyword evidence="6 12" id="KW-0133">Cell shape</keyword>
<dbReference type="Pfam" id="PF00953">
    <property type="entry name" value="Glycos_transf_4"/>
    <property type="match status" value="1"/>
</dbReference>
<feature type="transmembrane region" description="Helical" evidence="12">
    <location>
        <begin position="330"/>
        <end position="351"/>
    </location>
</feature>
<dbReference type="NCBIfam" id="TIGR00445">
    <property type="entry name" value="mraY"/>
    <property type="match status" value="1"/>
</dbReference>
<dbReference type="GO" id="GO:0051992">
    <property type="term" value="F:UDP-N-acetylmuramoyl-L-alanyl-D-glutamyl-meso-2,6-diaminopimelyl-D-alanyl-D-alanine:undecaprenyl-phosphate transferase activity"/>
    <property type="evidence" value="ECO:0007669"/>
    <property type="project" value="RHEA"/>
</dbReference>
<feature type="transmembrane region" description="Helical" evidence="12">
    <location>
        <begin position="56"/>
        <end position="80"/>
    </location>
</feature>
<dbReference type="UniPathway" id="UPA00219"/>
<name>A0A3A1YLX6_9GAMM</name>
<feature type="transmembrane region" description="Helical" evidence="12">
    <location>
        <begin position="124"/>
        <end position="142"/>
    </location>
</feature>
<evidence type="ECO:0000256" key="14">
    <source>
        <dbReference type="PIRSR" id="PIRSR600715-1"/>
    </source>
</evidence>
<evidence type="ECO:0000313" key="16">
    <source>
        <dbReference type="Proteomes" id="UP000265916"/>
    </source>
</evidence>
<feature type="transmembrane region" description="Helical" evidence="12">
    <location>
        <begin position="249"/>
        <end position="270"/>
    </location>
</feature>
<evidence type="ECO:0000256" key="6">
    <source>
        <dbReference type="ARBA" id="ARBA00022960"/>
    </source>
</evidence>
<evidence type="ECO:0000256" key="10">
    <source>
        <dbReference type="ARBA" id="ARBA00023306"/>
    </source>
</evidence>
<dbReference type="CDD" id="cd06852">
    <property type="entry name" value="GT_MraY"/>
    <property type="match status" value="1"/>
</dbReference>
<dbReference type="OrthoDB" id="9805475at2"/>
<dbReference type="PANTHER" id="PTHR22926">
    <property type="entry name" value="PHOSPHO-N-ACETYLMURAMOYL-PENTAPEPTIDE-TRANSFERASE"/>
    <property type="match status" value="1"/>
</dbReference>
<dbReference type="PROSITE" id="PS01348">
    <property type="entry name" value="MRAY_2"/>
    <property type="match status" value="1"/>
</dbReference>
<keyword evidence="12 14" id="KW-0479">Metal-binding</keyword>
<feature type="transmembrane region" description="Helical" evidence="12">
    <location>
        <begin position="217"/>
        <end position="242"/>
    </location>
</feature>
<gene>
    <name evidence="12 15" type="primary">mraY</name>
    <name evidence="15" type="ORF">CKF58_03665</name>
</gene>
<keyword evidence="7 12" id="KW-0573">Peptidoglycan synthesis</keyword>
<comment type="pathway">
    <text evidence="12">Cell wall biogenesis; peptidoglycan biosynthesis.</text>
</comment>
<feature type="transmembrane region" description="Helical" evidence="12">
    <location>
        <begin position="12"/>
        <end position="35"/>
    </location>
</feature>
<comment type="function">
    <text evidence="12">Catalyzes the initial step of the lipid cycle reactions in the biosynthesis of the cell wall peptidoglycan: transfers peptidoglycan precursor phospho-MurNAc-pentapeptide from UDP-MurNAc-pentapeptide onto the lipid carrier undecaprenyl phosphate, yielding undecaprenyl-pyrophosphoryl-MurNAc-pentapeptide, known as lipid I.</text>
</comment>
<evidence type="ECO:0000256" key="11">
    <source>
        <dbReference type="ARBA" id="ARBA00023316"/>
    </source>
</evidence>
<dbReference type="PANTHER" id="PTHR22926:SF5">
    <property type="entry name" value="PHOSPHO-N-ACETYLMURAMOYL-PENTAPEPTIDE-TRANSFERASE HOMOLOG"/>
    <property type="match status" value="1"/>
</dbReference>
<comment type="cofactor">
    <cofactor evidence="12 14">
        <name>Mg(2+)</name>
        <dbReference type="ChEBI" id="CHEBI:18420"/>
    </cofactor>
</comment>
<dbReference type="GO" id="GO:0051301">
    <property type="term" value="P:cell division"/>
    <property type="evidence" value="ECO:0007669"/>
    <property type="project" value="UniProtKB-KW"/>
</dbReference>
<comment type="caution">
    <text evidence="15">The sequence shown here is derived from an EMBL/GenBank/DDBJ whole genome shotgun (WGS) entry which is preliminary data.</text>
</comment>
<comment type="catalytic activity">
    <reaction evidence="12">
        <text>UDP-N-acetyl-alpha-D-muramoyl-L-alanyl-gamma-D-glutamyl-meso-2,6-diaminopimeloyl-D-alanyl-D-alanine + di-trans,octa-cis-undecaprenyl phosphate = di-trans,octa-cis-undecaprenyl diphospho-N-acetyl-alpha-D-muramoyl-L-alanyl-D-glutamyl-meso-2,6-diaminopimeloyl-D-alanyl-D-alanine + UMP</text>
        <dbReference type="Rhea" id="RHEA:28386"/>
        <dbReference type="ChEBI" id="CHEBI:57865"/>
        <dbReference type="ChEBI" id="CHEBI:60392"/>
        <dbReference type="ChEBI" id="CHEBI:61386"/>
        <dbReference type="ChEBI" id="CHEBI:61387"/>
        <dbReference type="EC" id="2.7.8.13"/>
    </reaction>
</comment>
<comment type="similarity">
    <text evidence="2 12">Belongs to the glycosyltransferase 4 family. MraY subfamily.</text>
</comment>
<keyword evidence="9 12" id="KW-0472">Membrane</keyword>
<evidence type="ECO:0000256" key="12">
    <source>
        <dbReference type="HAMAP-Rule" id="MF_00038"/>
    </source>
</evidence>
<feature type="transmembrane region" description="Helical" evidence="12">
    <location>
        <begin position="86"/>
        <end position="104"/>
    </location>
</feature>
<dbReference type="InterPro" id="IPR018480">
    <property type="entry name" value="PNAcMuramoyl-5peptid_Trfase_CS"/>
</dbReference>
<dbReference type="InterPro" id="IPR003524">
    <property type="entry name" value="PNAcMuramoyl-5peptid_Trfase"/>
</dbReference>
<dbReference type="EMBL" id="NRJG01000058">
    <property type="protein sequence ID" value="RIY38665.1"/>
    <property type="molecule type" value="Genomic_DNA"/>
</dbReference>
<sequence>MPAQLSLSWSSYPSLIIGAFFVSFIICLLVGPALIRKLHALKYGQSIRTDGPQTHLVKQGTPTMGGIKIILATTIATLIFVPWNNLLVWLSLLVFVGFGVVGFVDDYLKIKRRNSDGLSPKQKYAALSIVALIPIFIVYYIYSKDDLTHLSIPFFEWRPEISFLFVILAYFTVVGASNAVNLTDGLDGLAIIPTLFCAIGFGIFAVDIGWFGAFSGYSISSVLDLTILCAALAGACFGFFWFNSYPAQIFMGDVGSLAIGGLLGFLAVLLRQELLLVILGGVFVVECLSSAIQMVWFKYTKRKYGEGRRVFLMAPLHHHYEKKGLSETKVIARFWTVAFILLILSFVAYFYKIA</sequence>
<evidence type="ECO:0000256" key="13">
    <source>
        <dbReference type="NCBIfam" id="TIGR00445"/>
    </source>
</evidence>
<feature type="binding site" evidence="14">
    <location>
        <position position="253"/>
    </location>
    <ligand>
        <name>Mg(2+)</name>
        <dbReference type="ChEBI" id="CHEBI:18420"/>
    </ligand>
</feature>
<dbReference type="GO" id="GO:0008360">
    <property type="term" value="P:regulation of cell shape"/>
    <property type="evidence" value="ECO:0007669"/>
    <property type="project" value="UniProtKB-KW"/>
</dbReference>
<feature type="transmembrane region" description="Helical" evidence="12">
    <location>
        <begin position="189"/>
        <end position="211"/>
    </location>
</feature>
<keyword evidence="11 12" id="KW-0961">Cell wall biogenesis/degradation</keyword>
<keyword evidence="10 12" id="KW-0131">Cell cycle</keyword>
<feature type="transmembrane region" description="Helical" evidence="12">
    <location>
        <begin position="162"/>
        <end position="182"/>
    </location>
</feature>
<evidence type="ECO:0000256" key="2">
    <source>
        <dbReference type="ARBA" id="ARBA00005583"/>
    </source>
</evidence>
<dbReference type="InterPro" id="IPR000715">
    <property type="entry name" value="Glycosyl_transferase_4"/>
</dbReference>
<evidence type="ECO:0000256" key="4">
    <source>
        <dbReference type="ARBA" id="ARBA00022679"/>
    </source>
</evidence>
<keyword evidence="12 14" id="KW-0460">Magnesium</keyword>
<reference evidence="15 16" key="1">
    <citation type="submission" date="2017-08" db="EMBL/GenBank/DDBJ databases">
        <title>Reclassification of Bisgaard taxon 37 and 44.</title>
        <authorList>
            <person name="Christensen H."/>
        </authorList>
    </citation>
    <scope>NUCLEOTIDE SEQUENCE [LARGE SCALE GENOMIC DNA]</scope>
    <source>
        <strain evidence="15 16">111</strain>
    </source>
</reference>
<dbReference type="GO" id="GO:0005886">
    <property type="term" value="C:plasma membrane"/>
    <property type="evidence" value="ECO:0007669"/>
    <property type="project" value="UniProtKB-SubCell"/>
</dbReference>
<evidence type="ECO:0000256" key="7">
    <source>
        <dbReference type="ARBA" id="ARBA00022984"/>
    </source>
</evidence>
<dbReference type="PROSITE" id="PS01347">
    <property type="entry name" value="MRAY_1"/>
    <property type="match status" value="1"/>
</dbReference>
<evidence type="ECO:0000256" key="9">
    <source>
        <dbReference type="ARBA" id="ARBA00023136"/>
    </source>
</evidence>
<evidence type="ECO:0000313" key="15">
    <source>
        <dbReference type="EMBL" id="RIY38665.1"/>
    </source>
</evidence>
<dbReference type="GO" id="GO:0009252">
    <property type="term" value="P:peptidoglycan biosynthetic process"/>
    <property type="evidence" value="ECO:0007669"/>
    <property type="project" value="UniProtKB-UniRule"/>
</dbReference>
<evidence type="ECO:0000256" key="3">
    <source>
        <dbReference type="ARBA" id="ARBA00022618"/>
    </source>
</evidence>
<dbReference type="GO" id="GO:0071555">
    <property type="term" value="P:cell wall organization"/>
    <property type="evidence" value="ECO:0007669"/>
    <property type="project" value="UniProtKB-KW"/>
</dbReference>
<dbReference type="Proteomes" id="UP000265916">
    <property type="component" value="Unassembled WGS sequence"/>
</dbReference>
<dbReference type="GO" id="GO:0046872">
    <property type="term" value="F:metal ion binding"/>
    <property type="evidence" value="ECO:0007669"/>
    <property type="project" value="UniProtKB-KW"/>
</dbReference>
<evidence type="ECO:0000256" key="8">
    <source>
        <dbReference type="ARBA" id="ARBA00022989"/>
    </source>
</evidence>
<protein>
    <recommendedName>
        <fullName evidence="12 13">Phospho-N-acetylmuramoyl-pentapeptide-transferase</fullName>
        <ecNumber evidence="12 13">2.7.8.13</ecNumber>
    </recommendedName>
    <alternativeName>
        <fullName evidence="12">UDP-MurNAc-pentapeptide phosphotransferase</fullName>
    </alternativeName>
</protein>
<feature type="binding site" evidence="14">
    <location>
        <position position="181"/>
    </location>
    <ligand>
        <name>Mg(2+)</name>
        <dbReference type="ChEBI" id="CHEBI:18420"/>
    </ligand>
</feature>
<dbReference type="RefSeq" id="WP_119531084.1">
    <property type="nucleotide sequence ID" value="NZ_JBHSSP010000009.1"/>
</dbReference>
<comment type="subcellular location">
    <subcellularLocation>
        <location evidence="12">Cell membrane</location>
        <topology evidence="12">Multi-pass membrane protein</topology>
    </subcellularLocation>
    <subcellularLocation>
        <location evidence="1">Membrane</location>
        <topology evidence="1">Multi-pass membrane protein</topology>
    </subcellularLocation>
</comment>
<evidence type="ECO:0000256" key="1">
    <source>
        <dbReference type="ARBA" id="ARBA00004141"/>
    </source>
</evidence>